<organism evidence="1 2">
    <name type="scientific">Caligus rogercresseyi</name>
    <name type="common">Sea louse</name>
    <dbReference type="NCBI Taxonomy" id="217165"/>
    <lineage>
        <taxon>Eukaryota</taxon>
        <taxon>Metazoa</taxon>
        <taxon>Ecdysozoa</taxon>
        <taxon>Arthropoda</taxon>
        <taxon>Crustacea</taxon>
        <taxon>Multicrustacea</taxon>
        <taxon>Hexanauplia</taxon>
        <taxon>Copepoda</taxon>
        <taxon>Siphonostomatoida</taxon>
        <taxon>Caligidae</taxon>
        <taxon>Caligus</taxon>
    </lineage>
</organism>
<sequence length="103" mass="11988">KQISTLTCQFVAMSHEGRVIFRTDPGDWRNPRGHGESRELLASYLTPEPVEWTCSNCRKWGSASKKIDIARFPRVLIFHPSRYFTNGDTEKNNTLVEYDFHEI</sequence>
<reference evidence="2" key="1">
    <citation type="submission" date="2021-01" db="EMBL/GenBank/DDBJ databases">
        <title>Caligus Genome Assembly.</title>
        <authorList>
            <person name="Gallardo-Escarate C."/>
        </authorList>
    </citation>
    <scope>NUCLEOTIDE SEQUENCE [LARGE SCALE GENOMIC DNA]</scope>
</reference>
<gene>
    <name evidence="1" type="ORF">FKW44_000020</name>
</gene>
<name>A0A7T8QUK6_CALRO</name>
<dbReference type="AlphaFoldDB" id="A0A7T8QUK6"/>
<evidence type="ECO:0000313" key="1">
    <source>
        <dbReference type="EMBL" id="QQP55626.1"/>
    </source>
</evidence>
<dbReference type="OrthoDB" id="4064762at2759"/>
<dbReference type="EMBL" id="CP045890">
    <property type="protein sequence ID" value="QQP55626.1"/>
    <property type="molecule type" value="Genomic_DNA"/>
</dbReference>
<proteinExistence type="predicted"/>
<evidence type="ECO:0000313" key="2">
    <source>
        <dbReference type="Proteomes" id="UP000595437"/>
    </source>
</evidence>
<dbReference type="InterPro" id="IPR038765">
    <property type="entry name" value="Papain-like_cys_pep_sf"/>
</dbReference>
<accession>A0A7T8QUK6</accession>
<protein>
    <submittedName>
        <fullName evidence="1">UBPY -like protein</fullName>
    </submittedName>
</protein>
<dbReference type="SUPFAM" id="SSF54001">
    <property type="entry name" value="Cysteine proteinases"/>
    <property type="match status" value="1"/>
</dbReference>
<feature type="non-terminal residue" evidence="1">
    <location>
        <position position="1"/>
    </location>
</feature>
<keyword evidence="2" id="KW-1185">Reference proteome</keyword>
<dbReference type="Proteomes" id="UP000595437">
    <property type="component" value="Chromosome 1"/>
</dbReference>
<dbReference type="Gene3D" id="3.90.70.10">
    <property type="entry name" value="Cysteine proteinases"/>
    <property type="match status" value="1"/>
</dbReference>